<dbReference type="OrthoDB" id="5494559at2"/>
<feature type="transmembrane region" description="Helical" evidence="6">
    <location>
        <begin position="259"/>
        <end position="278"/>
    </location>
</feature>
<gene>
    <name evidence="7" type="ORF">DEIPH_ctg139orf0155</name>
</gene>
<dbReference type="Pfam" id="PF07690">
    <property type="entry name" value="MFS_1"/>
    <property type="match status" value="1"/>
</dbReference>
<dbReference type="PATRIC" id="fig|1476583.3.peg.3666"/>
<keyword evidence="2" id="KW-1003">Cell membrane</keyword>
<dbReference type="InterPro" id="IPR011701">
    <property type="entry name" value="MFS"/>
</dbReference>
<evidence type="ECO:0000256" key="5">
    <source>
        <dbReference type="ARBA" id="ARBA00023136"/>
    </source>
</evidence>
<reference evidence="7 8" key="1">
    <citation type="submission" date="2014-03" db="EMBL/GenBank/DDBJ databases">
        <title>Draft genome sequence of Deinococcus phoenicis 1P10ME.</title>
        <authorList>
            <person name="Stepanov V.G."/>
            <person name="Vaishampayan P."/>
            <person name="Venkateswaran K."/>
            <person name="Fox G.E."/>
        </authorList>
    </citation>
    <scope>NUCLEOTIDE SEQUENCE [LARGE SCALE GENOMIC DNA]</scope>
    <source>
        <strain evidence="7 8">1P10ME</strain>
    </source>
</reference>
<feature type="transmembrane region" description="Helical" evidence="6">
    <location>
        <begin position="12"/>
        <end position="34"/>
    </location>
</feature>
<dbReference type="PANTHER" id="PTHR23513">
    <property type="entry name" value="INTEGRAL MEMBRANE EFFLUX PROTEIN-RELATED"/>
    <property type="match status" value="1"/>
</dbReference>
<dbReference type="GO" id="GO:0022857">
    <property type="term" value="F:transmembrane transporter activity"/>
    <property type="evidence" value="ECO:0007669"/>
    <property type="project" value="InterPro"/>
</dbReference>
<dbReference type="InterPro" id="IPR036259">
    <property type="entry name" value="MFS_trans_sf"/>
</dbReference>
<comment type="caution">
    <text evidence="7">The sequence shown here is derived from an EMBL/GenBank/DDBJ whole genome shotgun (WGS) entry which is preliminary data.</text>
</comment>
<dbReference type="CDD" id="cd06173">
    <property type="entry name" value="MFS_MefA_like"/>
    <property type="match status" value="1"/>
</dbReference>
<dbReference type="AlphaFoldDB" id="A0A016QKW3"/>
<feature type="transmembrane region" description="Helical" evidence="6">
    <location>
        <begin position="173"/>
        <end position="194"/>
    </location>
</feature>
<dbReference type="GO" id="GO:0005886">
    <property type="term" value="C:plasma membrane"/>
    <property type="evidence" value="ECO:0007669"/>
    <property type="project" value="UniProtKB-SubCell"/>
</dbReference>
<feature type="transmembrane region" description="Helical" evidence="6">
    <location>
        <begin position="77"/>
        <end position="98"/>
    </location>
</feature>
<feature type="transmembrane region" description="Helical" evidence="6">
    <location>
        <begin position="285"/>
        <end position="305"/>
    </location>
</feature>
<feature type="transmembrane region" description="Helical" evidence="6">
    <location>
        <begin position="46"/>
        <end position="65"/>
    </location>
</feature>
<evidence type="ECO:0000256" key="6">
    <source>
        <dbReference type="SAM" id="Phobius"/>
    </source>
</evidence>
<dbReference type="SUPFAM" id="SSF103473">
    <property type="entry name" value="MFS general substrate transporter"/>
    <property type="match status" value="1"/>
</dbReference>
<dbReference type="PANTHER" id="PTHR23513:SF18">
    <property type="entry name" value="INTEGRAL MEMBRANE PROTEIN"/>
    <property type="match status" value="1"/>
</dbReference>
<feature type="transmembrane region" description="Helical" evidence="6">
    <location>
        <begin position="376"/>
        <end position="395"/>
    </location>
</feature>
<evidence type="ECO:0000256" key="4">
    <source>
        <dbReference type="ARBA" id="ARBA00022989"/>
    </source>
</evidence>
<evidence type="ECO:0000313" key="8">
    <source>
        <dbReference type="Proteomes" id="UP000020492"/>
    </source>
</evidence>
<dbReference type="RefSeq" id="WP_034361006.1">
    <property type="nucleotide sequence ID" value="NZ_JHAC01000093.1"/>
</dbReference>
<keyword evidence="4 6" id="KW-1133">Transmembrane helix</keyword>
<dbReference type="EMBL" id="JHAC01000093">
    <property type="protein sequence ID" value="EYB66424.1"/>
    <property type="molecule type" value="Genomic_DNA"/>
</dbReference>
<keyword evidence="5 6" id="KW-0472">Membrane</keyword>
<organism evidence="7 8">
    <name type="scientific">Deinococcus phoenicis</name>
    <dbReference type="NCBI Taxonomy" id="1476583"/>
    <lineage>
        <taxon>Bacteria</taxon>
        <taxon>Thermotogati</taxon>
        <taxon>Deinococcota</taxon>
        <taxon>Deinococci</taxon>
        <taxon>Deinococcales</taxon>
        <taxon>Deinococcaceae</taxon>
        <taxon>Deinococcus</taxon>
    </lineage>
</organism>
<accession>A0A016QKW3</accession>
<name>A0A016QKW3_9DEIO</name>
<proteinExistence type="predicted"/>
<dbReference type="Gene3D" id="1.20.1250.20">
    <property type="entry name" value="MFS general substrate transporter like domains"/>
    <property type="match status" value="1"/>
</dbReference>
<dbReference type="eggNOG" id="COG2211">
    <property type="taxonomic scope" value="Bacteria"/>
</dbReference>
<keyword evidence="8" id="KW-1185">Reference proteome</keyword>
<protein>
    <recommendedName>
        <fullName evidence="9">MFS transporter</fullName>
    </recommendedName>
</protein>
<keyword evidence="3 6" id="KW-0812">Transmembrane</keyword>
<evidence type="ECO:0000256" key="2">
    <source>
        <dbReference type="ARBA" id="ARBA00022475"/>
    </source>
</evidence>
<sequence>MHLLIENAAFRWYWLGRALTSITDSFLFVALPFAVFQVVGQVDQTALALILTLGAVPRFLGLLLGSLIDRLPLRGPFLGSIATRCLSLLGLVGVVWGLQHRPLLGLWLLGALVVINGLSTVMTTTATGALIPALVDADDLPRANSLTQATMNAVPIGSYVLAGLLIHRFGSAVALWCAALALLGSLLTGSRIRFPLREVRSQGTFLQDVIGGARLVVMTWSLLSVMLVALLINGLVALLNVLIPLSMSVNGAGAPGYGVFEACLSSGLLLGIVSAGLLPKGWPLPARMVLALSVGVAAFLGFALARDGSPVWLWAGAVTFGWCAGMATIVIITVLQSAAQVSERGRVFGMFETLNAVGMIVAPVATSAVSQLSGPATAYAGGGLLLLLAGVTFWVTRGHMHRPETEGLTAELT</sequence>
<comment type="subcellular location">
    <subcellularLocation>
        <location evidence="1">Cell membrane</location>
        <topology evidence="1">Multi-pass membrane protein</topology>
    </subcellularLocation>
</comment>
<evidence type="ECO:0000256" key="3">
    <source>
        <dbReference type="ARBA" id="ARBA00022692"/>
    </source>
</evidence>
<evidence type="ECO:0008006" key="9">
    <source>
        <dbReference type="Google" id="ProtNLM"/>
    </source>
</evidence>
<feature type="transmembrane region" description="Helical" evidence="6">
    <location>
        <begin position="311"/>
        <end position="335"/>
    </location>
</feature>
<feature type="transmembrane region" description="Helical" evidence="6">
    <location>
        <begin position="104"/>
        <end position="137"/>
    </location>
</feature>
<feature type="transmembrane region" description="Helical" evidence="6">
    <location>
        <begin position="347"/>
        <end position="370"/>
    </location>
</feature>
<evidence type="ECO:0000313" key="7">
    <source>
        <dbReference type="EMBL" id="EYB66424.1"/>
    </source>
</evidence>
<evidence type="ECO:0000256" key="1">
    <source>
        <dbReference type="ARBA" id="ARBA00004651"/>
    </source>
</evidence>
<feature type="transmembrane region" description="Helical" evidence="6">
    <location>
        <begin position="215"/>
        <end position="239"/>
    </location>
</feature>
<dbReference type="Proteomes" id="UP000020492">
    <property type="component" value="Unassembled WGS sequence"/>
</dbReference>